<dbReference type="KEGG" id="ppp:112293927"/>
<evidence type="ECO:0000256" key="8">
    <source>
        <dbReference type="SAM" id="MobiDB-lite"/>
    </source>
</evidence>
<keyword evidence="3" id="KW-0238">DNA-binding</keyword>
<evidence type="ECO:0000256" key="2">
    <source>
        <dbReference type="ARBA" id="ARBA00023015"/>
    </source>
</evidence>
<dbReference type="PROSITE" id="PS51032">
    <property type="entry name" value="AP2_ERF"/>
    <property type="match status" value="1"/>
</dbReference>
<dbReference type="InterPro" id="IPR036955">
    <property type="entry name" value="AP2/ERF_dom_sf"/>
</dbReference>
<dbReference type="GO" id="GO:0003677">
    <property type="term" value="F:DNA binding"/>
    <property type="evidence" value="ECO:0007669"/>
    <property type="project" value="UniProtKB-KW"/>
</dbReference>
<dbReference type="AlphaFoldDB" id="A0A2K1J8F6"/>
<organism evidence="10">
    <name type="scientific">Physcomitrium patens</name>
    <name type="common">Spreading-leaved earth moss</name>
    <name type="synonym">Physcomitrella patens</name>
    <dbReference type="NCBI Taxonomy" id="3218"/>
    <lineage>
        <taxon>Eukaryota</taxon>
        <taxon>Viridiplantae</taxon>
        <taxon>Streptophyta</taxon>
        <taxon>Embryophyta</taxon>
        <taxon>Bryophyta</taxon>
        <taxon>Bryophytina</taxon>
        <taxon>Bryopsida</taxon>
        <taxon>Funariidae</taxon>
        <taxon>Funariales</taxon>
        <taxon>Funariaceae</taxon>
        <taxon>Physcomitrium</taxon>
    </lineage>
</organism>
<dbReference type="Pfam" id="PF00847">
    <property type="entry name" value="AP2"/>
    <property type="match status" value="1"/>
</dbReference>
<evidence type="ECO:0000313" key="12">
    <source>
        <dbReference type="Proteomes" id="UP000006727"/>
    </source>
</evidence>
<dbReference type="RefSeq" id="XP_024399689.1">
    <property type="nucleotide sequence ID" value="XM_024543921.2"/>
</dbReference>
<keyword evidence="6" id="KW-0539">Nucleus</keyword>
<comment type="subcellular location">
    <subcellularLocation>
        <location evidence="1">Nucleus</location>
    </subcellularLocation>
</comment>
<dbReference type="FunCoup" id="A0A2K1J8F6">
    <property type="interactions" value="391"/>
</dbReference>
<dbReference type="InterPro" id="IPR001471">
    <property type="entry name" value="AP2/ERF_dom"/>
</dbReference>
<dbReference type="GO" id="GO:0005634">
    <property type="term" value="C:nucleus"/>
    <property type="evidence" value="ECO:0007669"/>
    <property type="project" value="UniProtKB-SubCell"/>
</dbReference>
<keyword evidence="5" id="KW-0804">Transcription</keyword>
<evidence type="ECO:0000256" key="3">
    <source>
        <dbReference type="ARBA" id="ARBA00023125"/>
    </source>
</evidence>
<dbReference type="Gramene" id="Pp3c16_13280V3.1">
    <property type="protein sequence ID" value="PAC:32984562.CDS.1"/>
    <property type="gene ID" value="Pp3c16_13280"/>
</dbReference>
<dbReference type="GO" id="GO:0003700">
    <property type="term" value="F:DNA-binding transcription factor activity"/>
    <property type="evidence" value="ECO:0007669"/>
    <property type="project" value="InterPro"/>
</dbReference>
<dbReference type="Gene3D" id="3.30.730.10">
    <property type="entry name" value="AP2/ERF domain"/>
    <property type="match status" value="1"/>
</dbReference>
<dbReference type="EMBL" id="ABEU02000016">
    <property type="protein sequence ID" value="PNR37812.1"/>
    <property type="molecule type" value="Genomic_DNA"/>
</dbReference>
<keyword evidence="12" id="KW-1185">Reference proteome</keyword>
<dbReference type="OrthoDB" id="1937547at2759"/>
<dbReference type="Proteomes" id="UP000006727">
    <property type="component" value="Chromosome 16"/>
</dbReference>
<proteinExistence type="inferred from homology"/>
<dbReference type="PANTHER" id="PTHR31985:SF273">
    <property type="entry name" value="ETHYLENE-RESPONSIVE TRANSCRIPTION FACTOR ERF017"/>
    <property type="match status" value="1"/>
</dbReference>
<dbReference type="InterPro" id="IPR016177">
    <property type="entry name" value="DNA-bd_dom_sf"/>
</dbReference>
<dbReference type="Gramene" id="Pp3c16_13280V3.2">
    <property type="protein sequence ID" value="PAC:32984563.CDS.1"/>
    <property type="gene ID" value="Pp3c16_13280"/>
</dbReference>
<dbReference type="GeneID" id="112293927"/>
<dbReference type="SUPFAM" id="SSF54171">
    <property type="entry name" value="DNA-binding domain"/>
    <property type="match status" value="1"/>
</dbReference>
<name>A0A2K1J8F6_PHYPA</name>
<evidence type="ECO:0000256" key="4">
    <source>
        <dbReference type="ARBA" id="ARBA00023159"/>
    </source>
</evidence>
<keyword evidence="2" id="KW-0805">Transcription regulation</keyword>
<dbReference type="InterPro" id="IPR051032">
    <property type="entry name" value="AP2/ERF_TF_ERF_subfamily"/>
</dbReference>
<dbReference type="CDD" id="cd00018">
    <property type="entry name" value="AP2"/>
    <property type="match status" value="1"/>
</dbReference>
<feature type="domain" description="AP2/ERF" evidence="9">
    <location>
        <begin position="65"/>
        <end position="122"/>
    </location>
</feature>
<accession>A0A2K1J8F6</accession>
<dbReference type="FunFam" id="3.30.730.10:FF:000001">
    <property type="entry name" value="Ethylene-responsive transcription factor 2"/>
    <property type="match status" value="1"/>
</dbReference>
<comment type="similarity">
    <text evidence="7">Belongs to the AP2/ERF transcription factor family. ERF subfamily.</text>
</comment>
<evidence type="ECO:0000259" key="9">
    <source>
        <dbReference type="PROSITE" id="PS51032"/>
    </source>
</evidence>
<evidence type="ECO:0000256" key="7">
    <source>
        <dbReference type="ARBA" id="ARBA00024343"/>
    </source>
</evidence>
<dbReference type="SMART" id="SM00380">
    <property type="entry name" value="AP2"/>
    <property type="match status" value="1"/>
</dbReference>
<reference evidence="10 12" key="1">
    <citation type="journal article" date="2008" name="Science">
        <title>The Physcomitrella genome reveals evolutionary insights into the conquest of land by plants.</title>
        <authorList>
            <person name="Rensing S."/>
            <person name="Lang D."/>
            <person name="Zimmer A."/>
            <person name="Terry A."/>
            <person name="Salamov A."/>
            <person name="Shapiro H."/>
            <person name="Nishiyama T."/>
            <person name="Perroud P.-F."/>
            <person name="Lindquist E."/>
            <person name="Kamisugi Y."/>
            <person name="Tanahashi T."/>
            <person name="Sakakibara K."/>
            <person name="Fujita T."/>
            <person name="Oishi K."/>
            <person name="Shin-I T."/>
            <person name="Kuroki Y."/>
            <person name="Toyoda A."/>
            <person name="Suzuki Y."/>
            <person name="Hashimoto A."/>
            <person name="Yamaguchi K."/>
            <person name="Sugano A."/>
            <person name="Kohara Y."/>
            <person name="Fujiyama A."/>
            <person name="Anterola A."/>
            <person name="Aoki S."/>
            <person name="Ashton N."/>
            <person name="Barbazuk W.B."/>
            <person name="Barker E."/>
            <person name="Bennetzen J."/>
            <person name="Bezanilla M."/>
            <person name="Blankenship R."/>
            <person name="Cho S.H."/>
            <person name="Dutcher S."/>
            <person name="Estelle M."/>
            <person name="Fawcett J.A."/>
            <person name="Gundlach H."/>
            <person name="Hanada K."/>
            <person name="Heyl A."/>
            <person name="Hicks K.A."/>
            <person name="Hugh J."/>
            <person name="Lohr M."/>
            <person name="Mayer K."/>
            <person name="Melkozernov A."/>
            <person name="Murata T."/>
            <person name="Nelson D."/>
            <person name="Pils B."/>
            <person name="Prigge M."/>
            <person name="Reiss B."/>
            <person name="Renner T."/>
            <person name="Rombauts S."/>
            <person name="Rushton P."/>
            <person name="Sanderfoot A."/>
            <person name="Schween G."/>
            <person name="Shiu S.-H."/>
            <person name="Stueber K."/>
            <person name="Theodoulou F.L."/>
            <person name="Tu H."/>
            <person name="Van de Peer Y."/>
            <person name="Verrier P.J."/>
            <person name="Waters E."/>
            <person name="Wood A."/>
            <person name="Yang L."/>
            <person name="Cove D."/>
            <person name="Cuming A."/>
            <person name="Hasebe M."/>
            <person name="Lucas S."/>
            <person name="Mishler D.B."/>
            <person name="Reski R."/>
            <person name="Grigoriev I."/>
            <person name="Quatrano R.S."/>
            <person name="Boore J.L."/>
        </authorList>
    </citation>
    <scope>NUCLEOTIDE SEQUENCE [LARGE SCALE GENOMIC DNA]</scope>
    <source>
        <strain evidence="11 12">cv. Gransden 2004</strain>
    </source>
</reference>
<dbReference type="EnsemblPlants" id="Pp3c16_13280V3.1">
    <property type="protein sequence ID" value="PAC:32984562.CDS.1"/>
    <property type="gene ID" value="Pp3c16_13280"/>
</dbReference>
<sequence length="277" mass="29816">MVEKVRSQTLNAKRGGNLLAPVKTSASIQKKSTSSSSSSSSSTSLLNVPKDSTCDARSSPLNAKVYKGVRMRTWGKWVSEIREPNKRSRIWLGSFSTAEMAAKAYDAAVVCLRGPSATLNFPESPPSDLPLCSTPRDVQAAAAAAAAAWAPPAKSESLSTTPKTLNSEDETHSQHASSCDDNSIQGNLESPISATPNPTSMATDMEKWINAEFGYLESLDEACDFPELLMQLGLANCSPLDCTTPQSFFDKHIPIVNSPSSDNEDSTLYDPKLWCFN</sequence>
<protein>
    <recommendedName>
        <fullName evidence="9">AP2/ERF domain-containing protein</fullName>
    </recommendedName>
</protein>
<reference evidence="10 12" key="2">
    <citation type="journal article" date="2018" name="Plant J.">
        <title>The Physcomitrella patens chromosome-scale assembly reveals moss genome structure and evolution.</title>
        <authorList>
            <person name="Lang D."/>
            <person name="Ullrich K.K."/>
            <person name="Murat F."/>
            <person name="Fuchs J."/>
            <person name="Jenkins J."/>
            <person name="Haas F.B."/>
            <person name="Piednoel M."/>
            <person name="Gundlach H."/>
            <person name="Van Bel M."/>
            <person name="Meyberg R."/>
            <person name="Vives C."/>
            <person name="Morata J."/>
            <person name="Symeonidi A."/>
            <person name="Hiss M."/>
            <person name="Muchero W."/>
            <person name="Kamisugi Y."/>
            <person name="Saleh O."/>
            <person name="Blanc G."/>
            <person name="Decker E.L."/>
            <person name="van Gessel N."/>
            <person name="Grimwood J."/>
            <person name="Hayes R.D."/>
            <person name="Graham S.W."/>
            <person name="Gunter L.E."/>
            <person name="McDaniel S.F."/>
            <person name="Hoernstein S.N.W."/>
            <person name="Larsson A."/>
            <person name="Li F.W."/>
            <person name="Perroud P.F."/>
            <person name="Phillips J."/>
            <person name="Ranjan P."/>
            <person name="Rokshar D.S."/>
            <person name="Rothfels C.J."/>
            <person name="Schneider L."/>
            <person name="Shu S."/>
            <person name="Stevenson D.W."/>
            <person name="Thummler F."/>
            <person name="Tillich M."/>
            <person name="Villarreal Aguilar J.C."/>
            <person name="Widiez T."/>
            <person name="Wong G.K."/>
            <person name="Wymore A."/>
            <person name="Zhang Y."/>
            <person name="Zimmer A.D."/>
            <person name="Quatrano R.S."/>
            <person name="Mayer K.F.X."/>
            <person name="Goodstein D."/>
            <person name="Casacuberta J.M."/>
            <person name="Vandepoele K."/>
            <person name="Reski R."/>
            <person name="Cuming A.C."/>
            <person name="Tuskan G.A."/>
            <person name="Maumus F."/>
            <person name="Salse J."/>
            <person name="Schmutz J."/>
            <person name="Rensing S.A."/>
        </authorList>
    </citation>
    <scope>NUCLEOTIDE SEQUENCE [LARGE SCALE GENOMIC DNA]</scope>
    <source>
        <strain evidence="11 12">cv. Gransden 2004</strain>
    </source>
</reference>
<dbReference type="PRINTS" id="PR00367">
    <property type="entry name" value="ETHRSPELEMNT"/>
</dbReference>
<dbReference type="PANTHER" id="PTHR31985">
    <property type="entry name" value="ETHYLENE-RESPONSIVE TRANSCRIPTION FACTOR ERF042-RELATED"/>
    <property type="match status" value="1"/>
</dbReference>
<evidence type="ECO:0000313" key="10">
    <source>
        <dbReference type="EMBL" id="PNR37812.1"/>
    </source>
</evidence>
<evidence type="ECO:0000256" key="1">
    <source>
        <dbReference type="ARBA" id="ARBA00004123"/>
    </source>
</evidence>
<dbReference type="PaxDb" id="3218-PP1S15_186V6.1"/>
<gene>
    <name evidence="11" type="primary">LOC112293927</name>
    <name evidence="10" type="ORF">PHYPA_020921</name>
</gene>
<evidence type="ECO:0000256" key="6">
    <source>
        <dbReference type="ARBA" id="ARBA00023242"/>
    </source>
</evidence>
<dbReference type="EnsemblPlants" id="Pp3c16_13280V3.2">
    <property type="protein sequence ID" value="PAC:32984563.CDS.1"/>
    <property type="gene ID" value="Pp3c16_13280"/>
</dbReference>
<evidence type="ECO:0000313" key="11">
    <source>
        <dbReference type="EnsemblPlants" id="PAC:32984562.CDS.1"/>
    </source>
</evidence>
<keyword evidence="4" id="KW-0010">Activator</keyword>
<feature type="region of interest" description="Disordered" evidence="8">
    <location>
        <begin position="1"/>
        <end position="54"/>
    </location>
</feature>
<feature type="compositionally biased region" description="Polar residues" evidence="8">
    <location>
        <begin position="156"/>
        <end position="165"/>
    </location>
</feature>
<reference evidence="11" key="3">
    <citation type="submission" date="2020-12" db="UniProtKB">
        <authorList>
            <consortium name="EnsemblPlants"/>
        </authorList>
    </citation>
    <scope>IDENTIFICATION</scope>
</reference>
<evidence type="ECO:0000256" key="5">
    <source>
        <dbReference type="ARBA" id="ARBA00023163"/>
    </source>
</evidence>
<feature type="compositionally biased region" description="Polar residues" evidence="8">
    <location>
        <begin position="174"/>
        <end position="201"/>
    </location>
</feature>
<feature type="region of interest" description="Disordered" evidence="8">
    <location>
        <begin position="151"/>
        <end position="201"/>
    </location>
</feature>
<feature type="compositionally biased region" description="Low complexity" evidence="8">
    <location>
        <begin position="23"/>
        <end position="44"/>
    </location>
</feature>